<dbReference type="Proteomes" id="UP000186040">
    <property type="component" value="Unassembled WGS sequence"/>
</dbReference>
<reference evidence="3 4" key="1">
    <citation type="submission" date="2016-10" db="EMBL/GenBank/DDBJ databases">
        <title>The Draft Genome Sequence of Actinokineospora bangkokensis 44EHWT reveals the biosynthetic pathway of antifungal compounds Thailandins with unusual extender unit butylmalonyl-CoA.</title>
        <authorList>
            <person name="Greule A."/>
            <person name="Intra B."/>
            <person name="Flemming S."/>
            <person name="Rommel M.G."/>
            <person name="Panbangred W."/>
            <person name="Bechthold A."/>
        </authorList>
    </citation>
    <scope>NUCLEOTIDE SEQUENCE [LARGE SCALE GENOMIC DNA]</scope>
    <source>
        <strain evidence="3 4">44EHW</strain>
    </source>
</reference>
<name>A0A1Q9LIQ7_9PSEU</name>
<dbReference type="SUPFAM" id="SSF56801">
    <property type="entry name" value="Acetyl-CoA synthetase-like"/>
    <property type="match status" value="1"/>
</dbReference>
<dbReference type="InterPro" id="IPR045851">
    <property type="entry name" value="AMP-bd_C_sf"/>
</dbReference>
<keyword evidence="4" id="KW-1185">Reference proteome</keyword>
<dbReference type="InterPro" id="IPR001509">
    <property type="entry name" value="Epimerase_deHydtase"/>
</dbReference>
<dbReference type="RefSeq" id="WP_075976290.1">
    <property type="nucleotide sequence ID" value="NZ_MKQR01000018.1"/>
</dbReference>
<dbReference type="InterPro" id="IPR036736">
    <property type="entry name" value="ACP-like_sf"/>
</dbReference>
<dbReference type="InterPro" id="IPR042099">
    <property type="entry name" value="ANL_N_sf"/>
</dbReference>
<feature type="domain" description="NAD-dependent epimerase/dehydratase" evidence="2">
    <location>
        <begin position="579"/>
        <end position="797"/>
    </location>
</feature>
<dbReference type="GO" id="GO:0044550">
    <property type="term" value="P:secondary metabolite biosynthetic process"/>
    <property type="evidence" value="ECO:0007669"/>
    <property type="project" value="TreeGrafter"/>
</dbReference>
<evidence type="ECO:0000313" key="3">
    <source>
        <dbReference type="EMBL" id="OLR91885.1"/>
    </source>
</evidence>
<accession>A0A1Q9LIQ7</accession>
<dbReference type="InterPro" id="IPR036291">
    <property type="entry name" value="NAD(P)-bd_dom_sf"/>
</dbReference>
<dbReference type="PANTHER" id="PTHR45527:SF1">
    <property type="entry name" value="FATTY ACID SYNTHASE"/>
    <property type="match status" value="1"/>
</dbReference>
<dbReference type="Pfam" id="PF00501">
    <property type="entry name" value="AMP-binding"/>
    <property type="match status" value="1"/>
</dbReference>
<dbReference type="Pfam" id="PF01370">
    <property type="entry name" value="Epimerase"/>
    <property type="match status" value="1"/>
</dbReference>
<organism evidence="3 4">
    <name type="scientific">Actinokineospora bangkokensis</name>
    <dbReference type="NCBI Taxonomy" id="1193682"/>
    <lineage>
        <taxon>Bacteria</taxon>
        <taxon>Bacillati</taxon>
        <taxon>Actinomycetota</taxon>
        <taxon>Actinomycetes</taxon>
        <taxon>Pseudonocardiales</taxon>
        <taxon>Pseudonocardiaceae</taxon>
        <taxon>Actinokineospora</taxon>
    </lineage>
</organism>
<proteinExistence type="predicted"/>
<evidence type="ECO:0008006" key="5">
    <source>
        <dbReference type="Google" id="ProtNLM"/>
    </source>
</evidence>
<evidence type="ECO:0000259" key="1">
    <source>
        <dbReference type="Pfam" id="PF00501"/>
    </source>
</evidence>
<dbReference type="GO" id="GO:0005737">
    <property type="term" value="C:cytoplasm"/>
    <property type="evidence" value="ECO:0007669"/>
    <property type="project" value="TreeGrafter"/>
</dbReference>
<sequence length="881" mass="93352">MGLSALLDHHLGARGDQPALESGARTWSYAELDTTTAERAARLRAAVPRGRVVLAGEHTPDALIWAIAVLRSGLTYTPVNANLPTDRMREALDLAHPALVLCCTADAAAVRATGHRVLTPDELPDEHAPLGDRQEIAYSIFTSGSSGLPKLVNVGHRGIENLCTAQTRLFGIEPGTRVLQFSSLSFDASLAEVLVTLAAGGTLVVPEWDGGSWVQAVGAHLAAHGCDLVTLPPSVYARLDDTAKQGIRTVVFAGEALSEVEYRTAAKHSRVLNAYGPTEGTVCFSVAELTRFSTTVGTPIDGYSARVRTADGCATSGTGELVLVGAGVALGYEGRDDPAFTEVDGQPAYRTGDHVELRDGEVHYLGRVDDQVKRLGHRIGLGELEGRLSRLLDTRAVVLLDGSSLVLAHTADHLPETELRARLREVLPPWEVPDTLLLVDAIPVTESGKADKDALRVLARRAPAPATDPAGADPEVVRGIVAAAIGGDIDLTTSVFDAGGTSFTLVQIQVDLAERFGEDEVQDAFDKLNYDFTVQGFLDALGGAAAPVSPVHAVFAQVSEDLADLALPTSDLARAGGAITVTGAGGFIGGHVLDRLLGTGRPITVVTTSRPERLVERHRARFGKREGDFDGVAFLGYADLDRAPESGWGPVVHCGFEVNHLLPLERHLTGSVATTRALVRAAAARGSDRFVFLSAASAGAEFAPFTEESLAAIGDPYSQAKFVAEAYASALDRPVDLLRAGLVYGHAPQEEAFLDRDVFTWLLRLSRRLGVLPRLSGLVPVCHVDDVVSALVAAADAGTVPGVRSLLVHRTYDLDALRAEFGLDDARVVEPGDWLDAAAGGGADSRVLAALRLWLADDGWAEPVATTDRQIIRELRQTIGD</sequence>
<gene>
    <name evidence="3" type="ORF">BJP25_23940</name>
</gene>
<dbReference type="AlphaFoldDB" id="A0A1Q9LIQ7"/>
<comment type="caution">
    <text evidence="3">The sequence shown here is derived from an EMBL/GenBank/DDBJ whole genome shotgun (WGS) entry which is preliminary data.</text>
</comment>
<dbReference type="SUPFAM" id="SSF51735">
    <property type="entry name" value="NAD(P)-binding Rossmann-fold domains"/>
    <property type="match status" value="1"/>
</dbReference>
<protein>
    <recommendedName>
        <fullName evidence="5">Carrier domain-containing protein</fullName>
    </recommendedName>
</protein>
<dbReference type="Gene3D" id="3.40.50.12780">
    <property type="entry name" value="N-terminal domain of ligase-like"/>
    <property type="match status" value="1"/>
</dbReference>
<dbReference type="Gene3D" id="3.40.50.720">
    <property type="entry name" value="NAD(P)-binding Rossmann-like Domain"/>
    <property type="match status" value="1"/>
</dbReference>
<evidence type="ECO:0000313" key="4">
    <source>
        <dbReference type="Proteomes" id="UP000186040"/>
    </source>
</evidence>
<dbReference type="OrthoDB" id="4477213at2"/>
<dbReference type="InterPro" id="IPR000873">
    <property type="entry name" value="AMP-dep_synth/lig_dom"/>
</dbReference>
<dbReference type="GO" id="GO:0043041">
    <property type="term" value="P:amino acid activation for nonribosomal peptide biosynthetic process"/>
    <property type="evidence" value="ECO:0007669"/>
    <property type="project" value="TreeGrafter"/>
</dbReference>
<dbReference type="EMBL" id="MKQR01000018">
    <property type="protein sequence ID" value="OLR91885.1"/>
    <property type="molecule type" value="Genomic_DNA"/>
</dbReference>
<dbReference type="STRING" id="1193682.BJP25_23940"/>
<dbReference type="GO" id="GO:0031177">
    <property type="term" value="F:phosphopantetheine binding"/>
    <property type="evidence" value="ECO:0007669"/>
    <property type="project" value="TreeGrafter"/>
</dbReference>
<dbReference type="PANTHER" id="PTHR45527">
    <property type="entry name" value="NONRIBOSOMAL PEPTIDE SYNTHETASE"/>
    <property type="match status" value="1"/>
</dbReference>
<dbReference type="SUPFAM" id="SSF47336">
    <property type="entry name" value="ACP-like"/>
    <property type="match status" value="1"/>
</dbReference>
<evidence type="ECO:0000259" key="2">
    <source>
        <dbReference type="Pfam" id="PF01370"/>
    </source>
</evidence>
<dbReference type="Gene3D" id="3.30.300.30">
    <property type="match status" value="1"/>
</dbReference>
<feature type="domain" description="AMP-dependent synthetase/ligase" evidence="1">
    <location>
        <begin position="9"/>
        <end position="332"/>
    </location>
</feature>